<feature type="signal peptide" evidence="2">
    <location>
        <begin position="1"/>
        <end position="22"/>
    </location>
</feature>
<name>A0A6S6QRU1_9FIRM</name>
<evidence type="ECO:0000313" key="3">
    <source>
        <dbReference type="EMBL" id="BCJ93324.1"/>
    </source>
</evidence>
<dbReference type="EMBL" id="AP023367">
    <property type="protein sequence ID" value="BCJ93324.1"/>
    <property type="molecule type" value="Genomic_DNA"/>
</dbReference>
<proteinExistence type="predicted"/>
<dbReference type="PANTHER" id="PTHR43265">
    <property type="entry name" value="ESTERASE ESTD"/>
    <property type="match status" value="1"/>
</dbReference>
<keyword evidence="2" id="KW-0732">Signal</keyword>
<dbReference type="Proteomes" id="UP000515561">
    <property type="component" value="Chromosome"/>
</dbReference>
<feature type="region of interest" description="Disordered" evidence="1">
    <location>
        <begin position="23"/>
        <end position="49"/>
    </location>
</feature>
<dbReference type="InterPro" id="IPR024981">
    <property type="entry name" value="DUF3887"/>
</dbReference>
<gene>
    <name evidence="3" type="ORF">acsn021_08930</name>
</gene>
<dbReference type="PROSITE" id="PS51257">
    <property type="entry name" value="PROKAR_LIPOPROTEIN"/>
    <property type="match status" value="1"/>
</dbReference>
<dbReference type="InterPro" id="IPR022742">
    <property type="entry name" value="Hydrolase_4"/>
</dbReference>
<dbReference type="AlphaFoldDB" id="A0A6S6QRU1"/>
<dbReference type="Gene3D" id="3.10.450.590">
    <property type="match status" value="1"/>
</dbReference>
<evidence type="ECO:0000256" key="1">
    <source>
        <dbReference type="SAM" id="MobiDB-lite"/>
    </source>
</evidence>
<sequence>MKRIIYCLLFLAVIVLSVGCQKKPADTPQNQPKPTEEAENTFGQEEVSETLNETTYTKVSGENTTIAQEFVKDLSAEDFDKLKEAYNYDENMQKAITAQDTISAVIYYNEMYGELKELKEPYLLSVGAYQYVVLPAKASKLNFNYQVAFDAKQNIVGFTYAEYNDKGAPAAESIPEGVTETNYTFTSGGFALEGTLTLPDVIAHPFQGEGYPVVILVHGSGASDRDESIYENKPFRDIAWYLAKQGVATFRYDKRNYRYGQEMLENKNITLYDETIEDVVTAFNMVRGLVNVNPDRIFILGHSLGGYALPRIAKEAEAAGVIFMAAPAEHMKEYILLQYEYLAKEDGSVTDEEKSIIDKVKEQVKLLENPEEITENQVVLGAYKDYWIDMAAYNPIELAKEIRVPVLVMQGERDYQVTTKQYSMWKNNFEQSPNWVFKSYERLNHFMTAGEGASGSSEYMVKANVSEEAMKDIADFVHGNLRK</sequence>
<dbReference type="GO" id="GO:0052689">
    <property type="term" value="F:carboxylic ester hydrolase activity"/>
    <property type="evidence" value="ECO:0007669"/>
    <property type="project" value="TreeGrafter"/>
</dbReference>
<dbReference type="Pfam" id="PF12146">
    <property type="entry name" value="Hydrolase_4"/>
    <property type="match status" value="1"/>
</dbReference>
<dbReference type="KEGG" id="acel:acsn021_08930"/>
<dbReference type="InterPro" id="IPR053145">
    <property type="entry name" value="AB_hydrolase_Est10"/>
</dbReference>
<evidence type="ECO:0000313" key="4">
    <source>
        <dbReference type="Proteomes" id="UP000515561"/>
    </source>
</evidence>
<protein>
    <submittedName>
        <fullName evidence="3">Uncharacterized protein</fullName>
    </submittedName>
</protein>
<accession>A0A6S6QRU1</accession>
<evidence type="ECO:0000256" key="2">
    <source>
        <dbReference type="SAM" id="SignalP"/>
    </source>
</evidence>
<reference evidence="3 4" key="1">
    <citation type="journal article" date="2016" name="Int. J. Syst. Evol. Microbiol.">
        <title>Descriptions of Anaerotaenia torta gen. nov., sp. nov. and Anaerocolumna cellulosilytica gen. nov., sp. nov. isolated from a methanogenic reactor of cattle waste.</title>
        <authorList>
            <person name="Uek A."/>
            <person name="Ohtaki Y."/>
            <person name="Kaku N."/>
            <person name="Ueki K."/>
        </authorList>
    </citation>
    <scope>NUCLEOTIDE SEQUENCE [LARGE SCALE GENOMIC DNA]</scope>
    <source>
        <strain evidence="3 4">SN021</strain>
    </source>
</reference>
<dbReference type="RefSeq" id="WP_184090327.1">
    <property type="nucleotide sequence ID" value="NZ_AP023367.1"/>
</dbReference>
<dbReference type="InterPro" id="IPR029058">
    <property type="entry name" value="AB_hydrolase_fold"/>
</dbReference>
<dbReference type="Pfam" id="PF13026">
    <property type="entry name" value="DUF3887"/>
    <property type="match status" value="1"/>
</dbReference>
<feature type="chain" id="PRO_5043848506" evidence="2">
    <location>
        <begin position="23"/>
        <end position="483"/>
    </location>
</feature>
<keyword evidence="4" id="KW-1185">Reference proteome</keyword>
<dbReference type="SUPFAM" id="SSF53474">
    <property type="entry name" value="alpha/beta-Hydrolases"/>
    <property type="match status" value="1"/>
</dbReference>
<organism evidence="3 4">
    <name type="scientific">Anaerocolumna cellulosilytica</name>
    <dbReference type="NCBI Taxonomy" id="433286"/>
    <lineage>
        <taxon>Bacteria</taxon>
        <taxon>Bacillati</taxon>
        <taxon>Bacillota</taxon>
        <taxon>Clostridia</taxon>
        <taxon>Lachnospirales</taxon>
        <taxon>Lachnospiraceae</taxon>
        <taxon>Anaerocolumna</taxon>
    </lineage>
</organism>
<dbReference type="Gene3D" id="3.40.50.1820">
    <property type="entry name" value="alpha/beta hydrolase"/>
    <property type="match status" value="1"/>
</dbReference>
<dbReference type="PANTHER" id="PTHR43265:SF1">
    <property type="entry name" value="ESTERASE ESTD"/>
    <property type="match status" value="1"/>
</dbReference>